<name>A0A8R1EEM5_CAEJA</name>
<keyword evidence="2" id="KW-1185">Reference proteome</keyword>
<organism evidence="1 2">
    <name type="scientific">Caenorhabditis japonica</name>
    <dbReference type="NCBI Taxonomy" id="281687"/>
    <lineage>
        <taxon>Eukaryota</taxon>
        <taxon>Metazoa</taxon>
        <taxon>Ecdysozoa</taxon>
        <taxon>Nematoda</taxon>
        <taxon>Chromadorea</taxon>
        <taxon>Rhabditida</taxon>
        <taxon>Rhabditina</taxon>
        <taxon>Rhabditomorpha</taxon>
        <taxon>Rhabditoidea</taxon>
        <taxon>Rhabditidae</taxon>
        <taxon>Peloderinae</taxon>
        <taxon>Caenorhabditis</taxon>
    </lineage>
</organism>
<accession>A0A8R1EEM5</accession>
<reference evidence="2" key="1">
    <citation type="submission" date="2010-08" db="EMBL/GenBank/DDBJ databases">
        <authorList>
            <consortium name="Caenorhabditis japonica Sequencing Consortium"/>
            <person name="Wilson R.K."/>
        </authorList>
    </citation>
    <scope>NUCLEOTIDE SEQUENCE [LARGE SCALE GENOMIC DNA]</scope>
    <source>
        <strain evidence="2">DF5081</strain>
    </source>
</reference>
<evidence type="ECO:0000313" key="1">
    <source>
        <dbReference type="EnsemblMetazoa" id="CJA33282.1"/>
    </source>
</evidence>
<protein>
    <submittedName>
        <fullName evidence="1">Uncharacterized protein</fullName>
    </submittedName>
</protein>
<sequence length="74" mass="8219">MEKPIDMMIVIMEMGSNLTLHNFKDKQLPISIVTMATVIKRAHMGFGMNTNATQNMQNIASVSLVIVLLKITLS</sequence>
<evidence type="ECO:0000313" key="2">
    <source>
        <dbReference type="Proteomes" id="UP000005237"/>
    </source>
</evidence>
<dbReference type="AlphaFoldDB" id="A0A8R1EEM5"/>
<proteinExistence type="predicted"/>
<dbReference type="EnsemblMetazoa" id="CJA33282.1">
    <property type="protein sequence ID" value="CJA33282.1"/>
    <property type="gene ID" value="WBGene00209129"/>
</dbReference>
<dbReference type="Proteomes" id="UP000005237">
    <property type="component" value="Unassembled WGS sequence"/>
</dbReference>
<reference evidence="1" key="2">
    <citation type="submission" date="2022-06" db="UniProtKB">
        <authorList>
            <consortium name="EnsemblMetazoa"/>
        </authorList>
    </citation>
    <scope>IDENTIFICATION</scope>
    <source>
        <strain evidence="1">DF5081</strain>
    </source>
</reference>